<dbReference type="InterPro" id="IPR029787">
    <property type="entry name" value="Nucleotide_cyclase"/>
</dbReference>
<dbReference type="SUPFAM" id="SSF55785">
    <property type="entry name" value="PYP-like sensor domain (PAS domain)"/>
    <property type="match status" value="2"/>
</dbReference>
<dbReference type="SMART" id="SM00091">
    <property type="entry name" value="PAS"/>
    <property type="match status" value="2"/>
</dbReference>
<keyword evidence="5" id="KW-0808">Transferase</keyword>
<keyword evidence="5" id="KW-0489">Methyltransferase</keyword>
<dbReference type="PROSITE" id="PS50112">
    <property type="entry name" value="PAS"/>
    <property type="match status" value="1"/>
</dbReference>
<dbReference type="AlphaFoldDB" id="A0A7Y9QUG0"/>
<dbReference type="CDD" id="cd01949">
    <property type="entry name" value="GGDEF"/>
    <property type="match status" value="1"/>
</dbReference>
<feature type="domain" description="PAC" evidence="2">
    <location>
        <begin position="230"/>
        <end position="283"/>
    </location>
</feature>
<dbReference type="EMBL" id="JACCFH010000001">
    <property type="protein sequence ID" value="NYG31582.1"/>
    <property type="molecule type" value="Genomic_DNA"/>
</dbReference>
<dbReference type="InterPro" id="IPR000700">
    <property type="entry name" value="PAS-assoc_C"/>
</dbReference>
<evidence type="ECO:0000259" key="2">
    <source>
        <dbReference type="PROSITE" id="PS50113"/>
    </source>
</evidence>
<dbReference type="PANTHER" id="PTHR44757:SF2">
    <property type="entry name" value="BIOFILM ARCHITECTURE MAINTENANCE PROTEIN MBAA"/>
    <property type="match status" value="1"/>
</dbReference>
<dbReference type="PROSITE" id="PS50113">
    <property type="entry name" value="PAC"/>
    <property type="match status" value="2"/>
</dbReference>
<sequence length="840" mass="91658">MPAGTFTRSTGAQDRAADRDALAAALEERSRQLDARLRETRCLFEVSASLGDFSLSWAQAAQVVVVCLPMAYAHPDTVLVGVTLGGCRAGDEAPSTGWRLSQRIMLDGTDLGCIDLACIDPGSGLACDALPDPGLLLALARELARWFERRTAAELLSRSEARLRSAQRAAGLGSWWADAAMDCMLPCEKACEMFGIAPGSALDFESAVALFAPRDQARLRRHWRSALASGALDIEVRLNVGPPERWLQLNAEMVRNDHGRTVEINGIVRDISERKREEEHMRLSARIFDSASESIVVTDAQNRIVAINAAYTRTSGYEAHEVMGRNPGMLDAGRLTPAFYVRMWRALREEDSFQGEFWNRAKDGRVYPLLQTVTALRDADGDITHYVGIGADLSRLRQAEERTDYLSSHDALTDLPNRQAIGARLQQAISARPSPLAPNILVAVLVLGLDGFKSINDSMGHAAGDAVLIETAARLRPLIHQGLFVGRLGGDEFVVLLERTGRDHCVARVRDLLAALSAPLSIQGHELTVTVSAGISLFPGDGQASDVLLRNAESALNGAKDDGRNTWRFYDPQMNQASLERLILVSALRRGVAAGELRAWYQPKLDLQTRALIGAEALVRWKHPDQGWIQPVRFIPAAEQSDLIVVIGEWMLHAVAAQIARWHAQGLGWLPVAVNLGARHFSHPGLPPLLRRLRAEHGLPPNVLELEITESTLMEAGGEPGALLGELRRAGVTLAIDDFGTGYSSLSYLRHLPVDVLKIDRSFVNSIERDGRDLSIAGTIIALAHGLGLKVVAEGVETEDQRGLLEALGCDQGQGFLFARPMPAAEFEVWRQVWGVPLLT</sequence>
<evidence type="ECO:0000259" key="4">
    <source>
        <dbReference type="PROSITE" id="PS50887"/>
    </source>
</evidence>
<dbReference type="Pfam" id="PF00563">
    <property type="entry name" value="EAL"/>
    <property type="match status" value="1"/>
</dbReference>
<dbReference type="InterPro" id="IPR001610">
    <property type="entry name" value="PAC"/>
</dbReference>
<dbReference type="Gene3D" id="3.30.70.270">
    <property type="match status" value="1"/>
</dbReference>
<dbReference type="SMART" id="SM00086">
    <property type="entry name" value="PAC"/>
    <property type="match status" value="2"/>
</dbReference>
<gene>
    <name evidence="5" type="ORF">BDD16_000568</name>
</gene>
<dbReference type="InterPro" id="IPR001633">
    <property type="entry name" value="EAL_dom"/>
</dbReference>
<dbReference type="InterPro" id="IPR035965">
    <property type="entry name" value="PAS-like_dom_sf"/>
</dbReference>
<feature type="domain" description="PAS" evidence="1">
    <location>
        <begin position="286"/>
        <end position="326"/>
    </location>
</feature>
<dbReference type="EC" id="3.1.1.61" evidence="5"/>
<dbReference type="GO" id="GO:0032259">
    <property type="term" value="P:methylation"/>
    <property type="evidence" value="ECO:0007669"/>
    <property type="project" value="UniProtKB-KW"/>
</dbReference>
<dbReference type="GO" id="GO:0008984">
    <property type="term" value="F:protein-glutamate methylesterase activity"/>
    <property type="evidence" value="ECO:0007669"/>
    <property type="project" value="UniProtKB-EC"/>
</dbReference>
<dbReference type="PROSITE" id="PS50887">
    <property type="entry name" value="GGDEF"/>
    <property type="match status" value="1"/>
</dbReference>
<organism evidence="5 6">
    <name type="scientific">Sphaerotilus montanus</name>
    <dbReference type="NCBI Taxonomy" id="522889"/>
    <lineage>
        <taxon>Bacteria</taxon>
        <taxon>Pseudomonadati</taxon>
        <taxon>Pseudomonadota</taxon>
        <taxon>Betaproteobacteria</taxon>
        <taxon>Burkholderiales</taxon>
        <taxon>Sphaerotilaceae</taxon>
        <taxon>Sphaerotilus</taxon>
    </lineage>
</organism>
<dbReference type="InterPro" id="IPR000014">
    <property type="entry name" value="PAS"/>
</dbReference>
<dbReference type="FunFam" id="3.20.20.450:FF:000001">
    <property type="entry name" value="Cyclic di-GMP phosphodiesterase yahA"/>
    <property type="match status" value="1"/>
</dbReference>
<evidence type="ECO:0000259" key="1">
    <source>
        <dbReference type="PROSITE" id="PS50112"/>
    </source>
</evidence>
<feature type="domain" description="EAL" evidence="3">
    <location>
        <begin position="581"/>
        <end position="835"/>
    </location>
</feature>
<dbReference type="CDD" id="cd00130">
    <property type="entry name" value="PAS"/>
    <property type="match status" value="2"/>
</dbReference>
<comment type="caution">
    <text evidence="5">The sequence shown here is derived from an EMBL/GenBank/DDBJ whole genome shotgun (WGS) entry which is preliminary data.</text>
</comment>
<dbReference type="InterPro" id="IPR052155">
    <property type="entry name" value="Biofilm_reg_signaling"/>
</dbReference>
<proteinExistence type="predicted"/>
<dbReference type="Pfam" id="PF08448">
    <property type="entry name" value="PAS_4"/>
    <property type="match status" value="1"/>
</dbReference>
<dbReference type="Proteomes" id="UP000518288">
    <property type="component" value="Unassembled WGS sequence"/>
</dbReference>
<reference evidence="5 6" key="1">
    <citation type="submission" date="2020-07" db="EMBL/GenBank/DDBJ databases">
        <title>Genomic Encyclopedia of Archaeal and Bacterial Type Strains, Phase II (KMG-II): from individual species to whole genera.</title>
        <authorList>
            <person name="Goeker M."/>
        </authorList>
    </citation>
    <scope>NUCLEOTIDE SEQUENCE [LARGE SCALE GENOMIC DNA]</scope>
    <source>
        <strain evidence="5 6">DSM 21226</strain>
    </source>
</reference>
<dbReference type="SMART" id="SM00052">
    <property type="entry name" value="EAL"/>
    <property type="match status" value="1"/>
</dbReference>
<evidence type="ECO:0000313" key="6">
    <source>
        <dbReference type="Proteomes" id="UP000518288"/>
    </source>
</evidence>
<accession>A0A7Y9QUG0</accession>
<dbReference type="CDD" id="cd01948">
    <property type="entry name" value="EAL"/>
    <property type="match status" value="1"/>
</dbReference>
<feature type="domain" description="PAC" evidence="2">
    <location>
        <begin position="353"/>
        <end position="405"/>
    </location>
</feature>
<dbReference type="Gene3D" id="3.30.450.20">
    <property type="entry name" value="PAS domain"/>
    <property type="match status" value="2"/>
</dbReference>
<dbReference type="RefSeq" id="WP_179632562.1">
    <property type="nucleotide sequence ID" value="NZ_JACCFH010000001.1"/>
</dbReference>
<dbReference type="SUPFAM" id="SSF55073">
    <property type="entry name" value="Nucleotide cyclase"/>
    <property type="match status" value="1"/>
</dbReference>
<dbReference type="InterPro" id="IPR035919">
    <property type="entry name" value="EAL_sf"/>
</dbReference>
<dbReference type="SUPFAM" id="SSF141868">
    <property type="entry name" value="EAL domain-like"/>
    <property type="match status" value="1"/>
</dbReference>
<protein>
    <submittedName>
        <fullName evidence="5">Two-component system CheB/CheR fusion protein</fullName>
        <ecNumber evidence="5">2.1.1.80</ecNumber>
        <ecNumber evidence="5">3.1.1.61</ecNumber>
    </submittedName>
</protein>
<feature type="domain" description="GGDEF" evidence="4">
    <location>
        <begin position="440"/>
        <end position="572"/>
    </location>
</feature>
<dbReference type="NCBIfam" id="TIGR00254">
    <property type="entry name" value="GGDEF"/>
    <property type="match status" value="1"/>
</dbReference>
<dbReference type="Pfam" id="PF00989">
    <property type="entry name" value="PAS"/>
    <property type="match status" value="1"/>
</dbReference>
<dbReference type="InterPro" id="IPR043128">
    <property type="entry name" value="Rev_trsase/Diguanyl_cyclase"/>
</dbReference>
<dbReference type="Gene3D" id="3.20.20.450">
    <property type="entry name" value="EAL domain"/>
    <property type="match status" value="1"/>
</dbReference>
<evidence type="ECO:0000313" key="5">
    <source>
        <dbReference type="EMBL" id="NYG31582.1"/>
    </source>
</evidence>
<keyword evidence="5" id="KW-0378">Hydrolase</keyword>
<dbReference type="GO" id="GO:0006355">
    <property type="term" value="P:regulation of DNA-templated transcription"/>
    <property type="evidence" value="ECO:0007669"/>
    <property type="project" value="InterPro"/>
</dbReference>
<keyword evidence="6" id="KW-1185">Reference proteome</keyword>
<dbReference type="NCBIfam" id="TIGR00229">
    <property type="entry name" value="sensory_box"/>
    <property type="match status" value="2"/>
</dbReference>
<dbReference type="InterPro" id="IPR000160">
    <property type="entry name" value="GGDEF_dom"/>
</dbReference>
<dbReference type="EC" id="2.1.1.80" evidence="5"/>
<dbReference type="GO" id="GO:0008983">
    <property type="term" value="F:protein-glutamate O-methyltransferase activity"/>
    <property type="evidence" value="ECO:0007669"/>
    <property type="project" value="UniProtKB-EC"/>
</dbReference>
<dbReference type="InterPro" id="IPR013656">
    <property type="entry name" value="PAS_4"/>
</dbReference>
<dbReference type="Pfam" id="PF00990">
    <property type="entry name" value="GGDEF"/>
    <property type="match status" value="1"/>
</dbReference>
<name>A0A7Y9QUG0_9BURK</name>
<dbReference type="InterPro" id="IPR013767">
    <property type="entry name" value="PAS_fold"/>
</dbReference>
<dbReference type="PANTHER" id="PTHR44757">
    <property type="entry name" value="DIGUANYLATE CYCLASE DGCP"/>
    <property type="match status" value="1"/>
</dbReference>
<dbReference type="PROSITE" id="PS50883">
    <property type="entry name" value="EAL"/>
    <property type="match status" value="1"/>
</dbReference>
<evidence type="ECO:0000259" key="3">
    <source>
        <dbReference type="PROSITE" id="PS50883"/>
    </source>
</evidence>
<dbReference type="SMART" id="SM00267">
    <property type="entry name" value="GGDEF"/>
    <property type="match status" value="1"/>
</dbReference>